<dbReference type="PANTHER" id="PTHR23407:SF1">
    <property type="entry name" value="5-FORMYLTETRAHYDROFOLATE CYCLO-LIGASE"/>
    <property type="match status" value="1"/>
</dbReference>
<dbReference type="EC" id="6.3.3.2" evidence="5"/>
<dbReference type="Pfam" id="PF01812">
    <property type="entry name" value="5-FTHF_cyc-lig"/>
    <property type="match status" value="1"/>
</dbReference>
<keyword evidence="3 4" id="KW-0067">ATP-binding</keyword>
<reference evidence="6" key="1">
    <citation type="journal article" date="2021" name="PeerJ">
        <title>Extensive microbial diversity within the chicken gut microbiome revealed by metagenomics and culture.</title>
        <authorList>
            <person name="Gilroy R."/>
            <person name="Ravi A."/>
            <person name="Getino M."/>
            <person name="Pursley I."/>
            <person name="Horton D.L."/>
            <person name="Alikhan N.F."/>
            <person name="Baker D."/>
            <person name="Gharbi K."/>
            <person name="Hall N."/>
            <person name="Watson M."/>
            <person name="Adriaenssens E.M."/>
            <person name="Foster-Nyarko E."/>
            <person name="Jarju S."/>
            <person name="Secka A."/>
            <person name="Antonio M."/>
            <person name="Oren A."/>
            <person name="Chaudhuri R.R."/>
            <person name="La Ragione R."/>
            <person name="Hildebrand F."/>
            <person name="Pallen M.J."/>
        </authorList>
    </citation>
    <scope>NUCLEOTIDE SEQUENCE</scope>
    <source>
        <strain evidence="6">CHK32-1732</strain>
    </source>
</reference>
<dbReference type="Proteomes" id="UP000824190">
    <property type="component" value="Unassembled WGS sequence"/>
</dbReference>
<sequence length="229" mass="23993">MESTGPTGHPAGPTAAADVAAAKQELRVRIRAARSVVNTTERDTRDAAITGHLTDLLADVGPVAVFVGLAGEPGGPELPAALAAAGHEVWLPVVTQSATPLTWRFYRGEDEMEPGRFGIREPVPSPDDAAHGDVPSHALFDTVETLVIPALAVDADGVRLGQGGGFYDRSLTHRPKDGKLVAIVDHEEFRVSVPRTELDIAVPNVITPHGAFTTVESTPSNPPSGENLA</sequence>
<keyword evidence="2 4" id="KW-0547">Nucleotide-binding</keyword>
<comment type="cofactor">
    <cofactor evidence="5">
        <name>Mg(2+)</name>
        <dbReference type="ChEBI" id="CHEBI:18420"/>
    </cofactor>
</comment>
<feature type="binding site" evidence="4">
    <location>
        <begin position="159"/>
        <end position="167"/>
    </location>
    <ligand>
        <name>ATP</name>
        <dbReference type="ChEBI" id="CHEBI:30616"/>
    </ligand>
</feature>
<evidence type="ECO:0000256" key="4">
    <source>
        <dbReference type="PIRSR" id="PIRSR006806-1"/>
    </source>
</evidence>
<dbReference type="GO" id="GO:0005524">
    <property type="term" value="F:ATP binding"/>
    <property type="evidence" value="ECO:0007669"/>
    <property type="project" value="UniProtKB-KW"/>
</dbReference>
<dbReference type="GO" id="GO:0046872">
    <property type="term" value="F:metal ion binding"/>
    <property type="evidence" value="ECO:0007669"/>
    <property type="project" value="UniProtKB-KW"/>
</dbReference>
<protein>
    <recommendedName>
        <fullName evidence="5">5-formyltetrahydrofolate cyclo-ligase</fullName>
        <ecNumber evidence="5">6.3.3.2</ecNumber>
    </recommendedName>
</protein>
<proteinExistence type="inferred from homology"/>
<feature type="binding site" evidence="4">
    <location>
        <position position="67"/>
    </location>
    <ligand>
        <name>substrate</name>
    </ligand>
</feature>
<keyword evidence="6" id="KW-0436">Ligase</keyword>
<dbReference type="EMBL" id="DXGC01000058">
    <property type="protein sequence ID" value="HIW91198.1"/>
    <property type="molecule type" value="Genomic_DNA"/>
</dbReference>
<evidence type="ECO:0000256" key="5">
    <source>
        <dbReference type="RuleBase" id="RU361279"/>
    </source>
</evidence>
<gene>
    <name evidence="6" type="ORF">H9870_06020</name>
</gene>
<comment type="caution">
    <text evidence="6">The sequence shown here is derived from an EMBL/GenBank/DDBJ whole genome shotgun (WGS) entry which is preliminary data.</text>
</comment>
<evidence type="ECO:0000256" key="2">
    <source>
        <dbReference type="ARBA" id="ARBA00022741"/>
    </source>
</evidence>
<keyword evidence="5" id="KW-0460">Magnesium</keyword>
<feature type="binding site" evidence="4">
    <location>
        <position position="72"/>
    </location>
    <ligand>
        <name>substrate</name>
    </ligand>
</feature>
<dbReference type="GO" id="GO:0009396">
    <property type="term" value="P:folic acid-containing compound biosynthetic process"/>
    <property type="evidence" value="ECO:0007669"/>
    <property type="project" value="TreeGrafter"/>
</dbReference>
<name>A0A9D1UKY0_9CORY</name>
<comment type="catalytic activity">
    <reaction evidence="5">
        <text>(6S)-5-formyl-5,6,7,8-tetrahydrofolate + ATP = (6R)-5,10-methenyltetrahydrofolate + ADP + phosphate</text>
        <dbReference type="Rhea" id="RHEA:10488"/>
        <dbReference type="ChEBI" id="CHEBI:30616"/>
        <dbReference type="ChEBI" id="CHEBI:43474"/>
        <dbReference type="ChEBI" id="CHEBI:57455"/>
        <dbReference type="ChEBI" id="CHEBI:57457"/>
        <dbReference type="ChEBI" id="CHEBI:456216"/>
        <dbReference type="EC" id="6.3.3.2"/>
    </reaction>
</comment>
<accession>A0A9D1UKY0</accession>
<comment type="similarity">
    <text evidence="1 5">Belongs to the 5-formyltetrahydrofolate cyclo-ligase family.</text>
</comment>
<dbReference type="SUPFAM" id="SSF100950">
    <property type="entry name" value="NagB/RpiA/CoA transferase-like"/>
    <property type="match status" value="1"/>
</dbReference>
<evidence type="ECO:0000256" key="1">
    <source>
        <dbReference type="ARBA" id="ARBA00010638"/>
    </source>
</evidence>
<evidence type="ECO:0000256" key="3">
    <source>
        <dbReference type="ARBA" id="ARBA00022840"/>
    </source>
</evidence>
<dbReference type="PIRSF" id="PIRSF006806">
    <property type="entry name" value="FTHF_cligase"/>
    <property type="match status" value="1"/>
</dbReference>
<dbReference type="NCBIfam" id="TIGR02727">
    <property type="entry name" value="MTHFS_bact"/>
    <property type="match status" value="1"/>
</dbReference>
<feature type="binding site" evidence="4">
    <location>
        <begin position="23"/>
        <end position="27"/>
    </location>
    <ligand>
        <name>ATP</name>
        <dbReference type="ChEBI" id="CHEBI:30616"/>
    </ligand>
</feature>
<dbReference type="PANTHER" id="PTHR23407">
    <property type="entry name" value="ATPASE INHIBITOR/5-FORMYLTETRAHYDROFOLATE CYCLO-LIGASE"/>
    <property type="match status" value="1"/>
</dbReference>
<dbReference type="GO" id="GO:0030272">
    <property type="term" value="F:5-formyltetrahydrofolate cyclo-ligase activity"/>
    <property type="evidence" value="ECO:0007669"/>
    <property type="project" value="UniProtKB-EC"/>
</dbReference>
<reference evidence="6" key="2">
    <citation type="submission" date="2021-04" db="EMBL/GenBank/DDBJ databases">
        <authorList>
            <person name="Gilroy R."/>
        </authorList>
    </citation>
    <scope>NUCLEOTIDE SEQUENCE</scope>
    <source>
        <strain evidence="6">CHK32-1732</strain>
    </source>
</reference>
<organism evidence="6 7">
    <name type="scientific">Candidatus Corynebacterium avicola</name>
    <dbReference type="NCBI Taxonomy" id="2838527"/>
    <lineage>
        <taxon>Bacteria</taxon>
        <taxon>Bacillati</taxon>
        <taxon>Actinomycetota</taxon>
        <taxon>Actinomycetes</taxon>
        <taxon>Mycobacteriales</taxon>
        <taxon>Corynebacteriaceae</taxon>
        <taxon>Corynebacterium</taxon>
    </lineage>
</organism>
<dbReference type="InterPro" id="IPR037171">
    <property type="entry name" value="NagB/RpiA_transferase-like"/>
</dbReference>
<dbReference type="GO" id="GO:0035999">
    <property type="term" value="P:tetrahydrofolate interconversion"/>
    <property type="evidence" value="ECO:0007669"/>
    <property type="project" value="TreeGrafter"/>
</dbReference>
<evidence type="ECO:0000313" key="7">
    <source>
        <dbReference type="Proteomes" id="UP000824190"/>
    </source>
</evidence>
<dbReference type="Gene3D" id="3.40.50.10420">
    <property type="entry name" value="NagB/RpiA/CoA transferase-like"/>
    <property type="match status" value="1"/>
</dbReference>
<keyword evidence="5" id="KW-0479">Metal-binding</keyword>
<dbReference type="InterPro" id="IPR002698">
    <property type="entry name" value="FTHF_cligase"/>
</dbReference>
<dbReference type="AlphaFoldDB" id="A0A9D1UKY0"/>
<dbReference type="InterPro" id="IPR024185">
    <property type="entry name" value="FTHF_cligase-like_sf"/>
</dbReference>
<evidence type="ECO:0000313" key="6">
    <source>
        <dbReference type="EMBL" id="HIW91198.1"/>
    </source>
</evidence>